<dbReference type="CDD" id="cd16024">
    <property type="entry name" value="GPI_EPT_2"/>
    <property type="match status" value="1"/>
</dbReference>
<reference evidence="14" key="1">
    <citation type="submission" date="2020-01" db="EMBL/GenBank/DDBJ databases">
        <title>Draft genome sequence of the Termite Coptotermes fromosanus.</title>
        <authorList>
            <person name="Itakura S."/>
            <person name="Yosikawa Y."/>
            <person name="Umezawa K."/>
        </authorList>
    </citation>
    <scope>NUCLEOTIDE SEQUENCE [LARGE SCALE GENOMIC DNA]</scope>
</reference>
<sequence length="968" mass="108690">MRSFSAVNLQVLHNVTMLEGYGQCGKINVDELYKPSVGRLVVMVIDALRWDFVEGAEGRLNMPYTASLIDGKKACLLTGKARPPTVTMPRIKAMTTGTVPNFVDVALNLGSNKILEDNLLLQARHHDMKLIFYGDETWLKLFPNVFLRSEGTTSFFVSDFTEVDDNVTRHLSAELSKEDWRLMFLHYLGLDHIGHVEGPRSLLVRPKLQEMDHIVKRIHHSFMAWDKHFGFPSLLVVCGDHGMKNSGSHGGASPEEVLVPLVFIGNVCSGDLASGMWEDMLTASVPQIDLVPTLSVLLSLPIPTTNLGKMIPALLQNMPVSQQLYALYYNCKQVAAHFEHNIVNSATQASYLEYVEAMMLHASWLTSSNSSKSGLAERIARLYMSGLTGMSSKLADSQVTFDMPLLVAASGILWQMVVILAMDVRPRAVTLMLTFFINIMLLSLSVVWCSYNQSSSIICSYTPITTPVLLGVITVFAGNVSVILTSRFRSVKFSQIRRLDQGQAICLVGTLLHVISLSSSSFIEEEHQVWYFFWLTFAIANLYELCSVVLFKKSSVPVSRRHTSQEKDKSNWLLWNWLGLLFLHRVLRKWNQTGDKWASLPDVGDWLIQQEQRTYLSVVLLLGLVAVCCCCLCLPAQSPGTYRWLIEAGLCTAAAVCVYCYRSAIGNVDIPFTYPHSRGVREVRIFWSILILILAKGLGESLYEMKVKHHSPLCVFRCLLRTSTCCWLLMCILLHRPHNVILIAAQVFMSKCVGSTYASHRSHKSNIWWLVIGHVWIGNVVYFYQGNSNSLATIDIASGYVGQTGYNPIVVGTLLVINTYSAPVLSYLLLLFWEQFYSSHYCLALLRLLPVAVYVVLVMFLRYHLFVWTVFSPKLLYKTTHTLSSKLSTLTSVAFRLDERNAILKRYYDASFHELLGLLRHQRRSALVVVTESSSTSSRICAVLVPTETVIGALFWEKSGEQLFVTGG</sequence>
<feature type="transmembrane region" description="Helical" evidence="11">
    <location>
        <begin position="403"/>
        <end position="422"/>
    </location>
</feature>
<dbReference type="InterPro" id="IPR037674">
    <property type="entry name" value="PIG-G_N"/>
</dbReference>
<feature type="transmembrane region" description="Helical" evidence="11">
    <location>
        <begin position="529"/>
        <end position="551"/>
    </location>
</feature>
<feature type="transmembrane region" description="Helical" evidence="11">
    <location>
        <begin position="429"/>
        <end position="448"/>
    </location>
</feature>
<feature type="domain" description="GPI ethanolamine phosphate transferase 2 C-terminal" evidence="12">
    <location>
        <begin position="476"/>
        <end position="887"/>
    </location>
</feature>
<keyword evidence="6 11" id="KW-0812">Transmembrane</keyword>
<evidence type="ECO:0000256" key="1">
    <source>
        <dbReference type="ARBA" id="ARBA00004477"/>
    </source>
</evidence>
<comment type="caution">
    <text evidence="13">The sequence shown here is derived from an EMBL/GenBank/DDBJ whole genome shotgun (WGS) entry which is preliminary data.</text>
</comment>
<feature type="transmembrane region" description="Helical" evidence="11">
    <location>
        <begin position="504"/>
        <end position="523"/>
    </location>
</feature>
<comment type="similarity">
    <text evidence="3">Belongs to the PIGG/PIGN/PIGO family. PIGG subfamily.</text>
</comment>
<evidence type="ECO:0000256" key="10">
    <source>
        <dbReference type="ARBA" id="ARBA00023180"/>
    </source>
</evidence>
<evidence type="ECO:0000256" key="5">
    <source>
        <dbReference type="ARBA" id="ARBA00022679"/>
    </source>
</evidence>
<dbReference type="Pfam" id="PF01663">
    <property type="entry name" value="Phosphodiest"/>
    <property type="match status" value="1"/>
</dbReference>
<keyword evidence="4" id="KW-0337">GPI-anchor biosynthesis</keyword>
<dbReference type="Proteomes" id="UP000502823">
    <property type="component" value="Unassembled WGS sequence"/>
</dbReference>
<dbReference type="EMBL" id="BLKM01010328">
    <property type="protein sequence ID" value="GFG29815.1"/>
    <property type="molecule type" value="Genomic_DNA"/>
</dbReference>
<feature type="transmembrane region" description="Helical" evidence="11">
    <location>
        <begin position="767"/>
        <end position="785"/>
    </location>
</feature>
<dbReference type="GO" id="GO:0005789">
    <property type="term" value="C:endoplasmic reticulum membrane"/>
    <property type="evidence" value="ECO:0007669"/>
    <property type="project" value="UniProtKB-SubCell"/>
</dbReference>
<evidence type="ECO:0000313" key="13">
    <source>
        <dbReference type="EMBL" id="GFG29815.1"/>
    </source>
</evidence>
<evidence type="ECO:0000256" key="4">
    <source>
        <dbReference type="ARBA" id="ARBA00022502"/>
    </source>
</evidence>
<feature type="transmembrane region" description="Helical" evidence="11">
    <location>
        <begin position="715"/>
        <end position="735"/>
    </location>
</feature>
<dbReference type="InterPro" id="IPR039527">
    <property type="entry name" value="PIGG/GPI7"/>
</dbReference>
<name>A0A6L2PGV9_COPFO</name>
<organism evidence="13 14">
    <name type="scientific">Coptotermes formosanus</name>
    <name type="common">Formosan subterranean termite</name>
    <dbReference type="NCBI Taxonomy" id="36987"/>
    <lineage>
        <taxon>Eukaryota</taxon>
        <taxon>Metazoa</taxon>
        <taxon>Ecdysozoa</taxon>
        <taxon>Arthropoda</taxon>
        <taxon>Hexapoda</taxon>
        <taxon>Insecta</taxon>
        <taxon>Pterygota</taxon>
        <taxon>Neoptera</taxon>
        <taxon>Polyneoptera</taxon>
        <taxon>Dictyoptera</taxon>
        <taxon>Blattodea</taxon>
        <taxon>Blattoidea</taxon>
        <taxon>Termitoidae</taxon>
        <taxon>Rhinotermitidae</taxon>
        <taxon>Coptotermes</taxon>
    </lineage>
</organism>
<evidence type="ECO:0000259" key="12">
    <source>
        <dbReference type="Pfam" id="PF19316"/>
    </source>
</evidence>
<evidence type="ECO:0000256" key="6">
    <source>
        <dbReference type="ARBA" id="ARBA00022692"/>
    </source>
</evidence>
<dbReference type="InterPro" id="IPR045687">
    <property type="entry name" value="PIGG/GPI7_C"/>
</dbReference>
<evidence type="ECO:0000256" key="11">
    <source>
        <dbReference type="SAM" id="Phobius"/>
    </source>
</evidence>
<keyword evidence="7" id="KW-0256">Endoplasmic reticulum</keyword>
<dbReference type="SUPFAM" id="SSF53649">
    <property type="entry name" value="Alkaline phosphatase-like"/>
    <property type="match status" value="1"/>
</dbReference>
<feature type="transmembrane region" description="Helical" evidence="11">
    <location>
        <begin position="644"/>
        <end position="665"/>
    </location>
</feature>
<evidence type="ECO:0000256" key="7">
    <source>
        <dbReference type="ARBA" id="ARBA00022824"/>
    </source>
</evidence>
<dbReference type="PANTHER" id="PTHR23072">
    <property type="entry name" value="PHOSPHATIDYLINOSITOL GLYCAN-RELATED"/>
    <property type="match status" value="1"/>
</dbReference>
<keyword evidence="5" id="KW-0808">Transferase</keyword>
<evidence type="ECO:0000256" key="2">
    <source>
        <dbReference type="ARBA" id="ARBA00004687"/>
    </source>
</evidence>
<dbReference type="FunCoup" id="A0A6L2PGV9">
    <property type="interactions" value="770"/>
</dbReference>
<keyword evidence="9 11" id="KW-0472">Membrane</keyword>
<comment type="pathway">
    <text evidence="2">Glycolipid biosynthesis; glycosylphosphatidylinositol-anchor biosynthesis.</text>
</comment>
<keyword evidence="8 11" id="KW-1133">Transmembrane helix</keyword>
<feature type="transmembrane region" description="Helical" evidence="11">
    <location>
        <begin position="685"/>
        <end position="703"/>
    </location>
</feature>
<feature type="transmembrane region" description="Helical" evidence="11">
    <location>
        <begin position="460"/>
        <end position="484"/>
    </location>
</feature>
<comment type="subcellular location">
    <subcellularLocation>
        <location evidence="1">Endoplasmic reticulum membrane</location>
        <topology evidence="1">Multi-pass membrane protein</topology>
    </subcellularLocation>
</comment>
<dbReference type="InParanoid" id="A0A6L2PGV9"/>
<dbReference type="GO" id="GO:0051267">
    <property type="term" value="F:CP2 mannose-ethanolamine phosphotransferase activity"/>
    <property type="evidence" value="ECO:0007669"/>
    <property type="project" value="TreeGrafter"/>
</dbReference>
<dbReference type="UniPathway" id="UPA00196"/>
<gene>
    <name evidence="13" type="ORF">Cfor_02786</name>
</gene>
<feature type="transmembrane region" description="Helical" evidence="11">
    <location>
        <begin position="615"/>
        <end position="637"/>
    </location>
</feature>
<evidence type="ECO:0000313" key="14">
    <source>
        <dbReference type="Proteomes" id="UP000502823"/>
    </source>
</evidence>
<dbReference type="Pfam" id="PF19316">
    <property type="entry name" value="PIGO_PIGG"/>
    <property type="match status" value="1"/>
</dbReference>
<protein>
    <recommendedName>
        <fullName evidence="12">GPI ethanolamine phosphate transferase 2 C-terminal domain-containing protein</fullName>
    </recommendedName>
</protein>
<dbReference type="PANTHER" id="PTHR23072:SF0">
    <property type="entry name" value="GPI ETHANOLAMINE PHOSPHATE TRANSFERASE 2"/>
    <property type="match status" value="1"/>
</dbReference>
<dbReference type="OrthoDB" id="272139at2759"/>
<dbReference type="GO" id="GO:0006506">
    <property type="term" value="P:GPI anchor biosynthetic process"/>
    <property type="evidence" value="ECO:0007669"/>
    <property type="project" value="UniProtKB-UniPathway"/>
</dbReference>
<feature type="transmembrane region" description="Helical" evidence="11">
    <location>
        <begin position="845"/>
        <end position="871"/>
    </location>
</feature>
<evidence type="ECO:0000256" key="9">
    <source>
        <dbReference type="ARBA" id="ARBA00023136"/>
    </source>
</evidence>
<feature type="transmembrane region" description="Helical" evidence="11">
    <location>
        <begin position="805"/>
        <end position="833"/>
    </location>
</feature>
<dbReference type="InterPro" id="IPR017850">
    <property type="entry name" value="Alkaline_phosphatase_core_sf"/>
</dbReference>
<evidence type="ECO:0000256" key="8">
    <source>
        <dbReference type="ARBA" id="ARBA00022989"/>
    </source>
</evidence>
<dbReference type="InterPro" id="IPR002591">
    <property type="entry name" value="Phosphodiest/P_Trfase"/>
</dbReference>
<keyword evidence="10" id="KW-0325">Glycoprotein</keyword>
<accession>A0A6L2PGV9</accession>
<keyword evidence="14" id="KW-1185">Reference proteome</keyword>
<evidence type="ECO:0000256" key="3">
    <source>
        <dbReference type="ARBA" id="ARBA00005315"/>
    </source>
</evidence>
<proteinExistence type="inferred from homology"/>
<dbReference type="Gene3D" id="3.40.720.10">
    <property type="entry name" value="Alkaline Phosphatase, subunit A"/>
    <property type="match status" value="2"/>
</dbReference>
<dbReference type="AlphaFoldDB" id="A0A6L2PGV9"/>